<organism evidence="2 3">
    <name type="scientific">Pedobacter alluvionis</name>
    <dbReference type="NCBI Taxonomy" id="475253"/>
    <lineage>
        <taxon>Bacteria</taxon>
        <taxon>Pseudomonadati</taxon>
        <taxon>Bacteroidota</taxon>
        <taxon>Sphingobacteriia</taxon>
        <taxon>Sphingobacteriales</taxon>
        <taxon>Sphingobacteriaceae</taxon>
        <taxon>Pedobacter</taxon>
    </lineage>
</organism>
<evidence type="ECO:0000313" key="3">
    <source>
        <dbReference type="Proteomes" id="UP000273898"/>
    </source>
</evidence>
<evidence type="ECO:0000313" key="2">
    <source>
        <dbReference type="EMBL" id="RLJ76847.1"/>
    </source>
</evidence>
<accession>A0A497Y457</accession>
<protein>
    <submittedName>
        <fullName evidence="2">Uncharacterized protein</fullName>
    </submittedName>
</protein>
<keyword evidence="1" id="KW-1133">Transmembrane helix</keyword>
<sequence>MAIQHNIFSTSITAKAAGNVALLPVILLNLLLLNILWSKKMGSF</sequence>
<comment type="caution">
    <text evidence="2">The sequence shown here is derived from an EMBL/GenBank/DDBJ whole genome shotgun (WGS) entry which is preliminary data.</text>
</comment>
<evidence type="ECO:0000256" key="1">
    <source>
        <dbReference type="SAM" id="Phobius"/>
    </source>
</evidence>
<dbReference type="Proteomes" id="UP000273898">
    <property type="component" value="Unassembled WGS sequence"/>
</dbReference>
<gene>
    <name evidence="2" type="ORF">BCL90_1893</name>
</gene>
<dbReference type="EMBL" id="RCCK01000011">
    <property type="protein sequence ID" value="RLJ76847.1"/>
    <property type="molecule type" value="Genomic_DNA"/>
</dbReference>
<proteinExistence type="predicted"/>
<dbReference type="AlphaFoldDB" id="A0A497Y457"/>
<name>A0A497Y457_9SPHI</name>
<reference evidence="2 3" key="1">
    <citation type="submission" date="2018-10" db="EMBL/GenBank/DDBJ databases">
        <title>Genomic Encyclopedia of Archaeal and Bacterial Type Strains, Phase II (KMG-II): from individual species to whole genera.</title>
        <authorList>
            <person name="Goeker M."/>
        </authorList>
    </citation>
    <scope>NUCLEOTIDE SEQUENCE [LARGE SCALE GENOMIC DNA]</scope>
    <source>
        <strain evidence="2 3">DSM 19624</strain>
    </source>
</reference>
<feature type="transmembrane region" description="Helical" evidence="1">
    <location>
        <begin position="16"/>
        <end position="37"/>
    </location>
</feature>
<keyword evidence="1" id="KW-0472">Membrane</keyword>
<keyword evidence="1" id="KW-0812">Transmembrane</keyword>